<dbReference type="Gene3D" id="2.160.20.10">
    <property type="entry name" value="Single-stranded right-handed beta-helix, Pectin lyase-like"/>
    <property type="match status" value="2"/>
</dbReference>
<evidence type="ECO:0000313" key="4">
    <source>
        <dbReference type="Proteomes" id="UP000250369"/>
    </source>
</evidence>
<evidence type="ECO:0000313" key="3">
    <source>
        <dbReference type="EMBL" id="RAV08798.1"/>
    </source>
</evidence>
<accession>A0A329LMU4</accession>
<dbReference type="InterPro" id="IPR011050">
    <property type="entry name" value="Pectin_lyase_fold/virulence"/>
</dbReference>
<comment type="caution">
    <text evidence="3">The sequence shown here is derived from an EMBL/GenBank/DDBJ whole genome shotgun (WGS) entry which is preliminary data.</text>
</comment>
<feature type="signal peptide" evidence="1">
    <location>
        <begin position="1"/>
        <end position="33"/>
    </location>
</feature>
<evidence type="ECO:0000256" key="1">
    <source>
        <dbReference type="SAM" id="SignalP"/>
    </source>
</evidence>
<dbReference type="SUPFAM" id="SSF51126">
    <property type="entry name" value="Pectin lyase-like"/>
    <property type="match status" value="1"/>
</dbReference>
<feature type="domain" description="GH141-like insertion" evidence="2">
    <location>
        <begin position="145"/>
        <end position="265"/>
    </location>
</feature>
<organism evidence="3 4">
    <name type="scientific">Paenibacillus contaminans</name>
    <dbReference type="NCBI Taxonomy" id="450362"/>
    <lineage>
        <taxon>Bacteria</taxon>
        <taxon>Bacillati</taxon>
        <taxon>Bacillota</taxon>
        <taxon>Bacilli</taxon>
        <taxon>Bacillales</taxon>
        <taxon>Paenibacillaceae</taxon>
        <taxon>Paenibacillus</taxon>
    </lineage>
</organism>
<dbReference type="PANTHER" id="PTHR36453">
    <property type="entry name" value="SECRETED PROTEIN-RELATED"/>
    <property type="match status" value="1"/>
</dbReference>
<dbReference type="InterPro" id="IPR012334">
    <property type="entry name" value="Pectin_lyas_fold"/>
</dbReference>
<dbReference type="Proteomes" id="UP000250369">
    <property type="component" value="Unassembled WGS sequence"/>
</dbReference>
<dbReference type="RefSeq" id="WP_146762481.1">
    <property type="nucleotide sequence ID" value="NZ_QMFB01000055.1"/>
</dbReference>
<dbReference type="PANTHER" id="PTHR36453:SF1">
    <property type="entry name" value="RIGHT HANDED BETA HELIX DOMAIN-CONTAINING PROTEIN"/>
    <property type="match status" value="1"/>
</dbReference>
<protein>
    <submittedName>
        <fullName evidence="3">Carbohydrate-binding protein</fullName>
    </submittedName>
</protein>
<name>A0A329LMU4_9BACL</name>
<keyword evidence="1" id="KW-0732">Signal</keyword>
<dbReference type="EMBL" id="QMFB01000055">
    <property type="protein sequence ID" value="RAV08798.1"/>
    <property type="molecule type" value="Genomic_DNA"/>
</dbReference>
<evidence type="ECO:0000259" key="2">
    <source>
        <dbReference type="Pfam" id="PF21231"/>
    </source>
</evidence>
<proteinExistence type="predicted"/>
<reference evidence="3 4" key="1">
    <citation type="journal article" date="2009" name="Int. J. Syst. Evol. Microbiol.">
        <title>Paenibacillus contaminans sp. nov., isolated from a contaminated laboratory plate.</title>
        <authorList>
            <person name="Chou J.H."/>
            <person name="Lee J.H."/>
            <person name="Lin M.C."/>
            <person name="Chang P.S."/>
            <person name="Arun A.B."/>
            <person name="Young C.C."/>
            <person name="Chen W.M."/>
        </authorList>
    </citation>
    <scope>NUCLEOTIDE SEQUENCE [LARGE SCALE GENOMIC DNA]</scope>
    <source>
        <strain evidence="3 4">CKOBP-6</strain>
    </source>
</reference>
<gene>
    <name evidence="3" type="ORF">DQG23_40440</name>
</gene>
<sequence length="505" mass="53856">MKRRSGTFSKVLLSIMLGLTALLSSVSSFPQHAAAAVTSLYASPSGSGSACTLQAPCSLAGAQTKVRTLNAGMTGDIVVYLRGGTYNLTSTFELTSADSGTGGFQVIYEAYSGETPVLSGGQTIASWSLFDSGNNIYRSNVGTGLNTRQLYVNGIRATRARGNDNPLGFAKTSTGFTAPDSSMSGWGNKSNIEIVGSHAWKSFRCPVSTISGTAVTMQNHCWNNSQLSDTPSLDSIAWIENAYELLDSEGEWYLDRTAGYLYYKPFAGENMATAEVVAPTLQTLLSGTGTLDAPLQNMKIKGLTFAYATWLQPSTSDGYVPLQAGFTYTGFRDAANQDLTKTLGNVTFHAAKSVRLERNKFIHLGGAGLVFEYGSQNNTIIGNVFEDISASAIQIGDVTTANPADIRERNSHNTVQSNYITNTGEEYFDAPGIFGGYTSYSTITHNEVANLPYTGISQGWGWGTDSYAQNNQITGNYIHDVMKVLGDGGGIYTLSAQPNSTISGN</sequence>
<dbReference type="InterPro" id="IPR048482">
    <property type="entry name" value="GH141_ins"/>
</dbReference>
<feature type="chain" id="PRO_5038523862" evidence="1">
    <location>
        <begin position="34"/>
        <end position="505"/>
    </location>
</feature>
<feature type="non-terminal residue" evidence="3">
    <location>
        <position position="505"/>
    </location>
</feature>
<dbReference type="Pfam" id="PF21231">
    <property type="entry name" value="GH141_M"/>
    <property type="match status" value="1"/>
</dbReference>
<dbReference type="InterPro" id="IPR006626">
    <property type="entry name" value="PbH1"/>
</dbReference>
<dbReference type="AlphaFoldDB" id="A0A329LMU4"/>
<dbReference type="SMART" id="SM00710">
    <property type="entry name" value="PbH1"/>
    <property type="match status" value="4"/>
</dbReference>
<keyword evidence="4" id="KW-1185">Reference proteome</keyword>